<organism evidence="1 2">
    <name type="scientific">Streptococcus bovimastitidis</name>
    <dbReference type="NCBI Taxonomy" id="1856638"/>
    <lineage>
        <taxon>Bacteria</taxon>
        <taxon>Bacillati</taxon>
        <taxon>Bacillota</taxon>
        <taxon>Bacilli</taxon>
        <taxon>Lactobacillales</taxon>
        <taxon>Streptococcaceae</taxon>
        <taxon>Streptococcus</taxon>
    </lineage>
</organism>
<dbReference type="RefSeq" id="WP_071792652.1">
    <property type="nucleotide sequence ID" value="NZ_LZDD01000001.1"/>
</dbReference>
<dbReference type="InterPro" id="IPR058532">
    <property type="entry name" value="YjbR/MT2646/Rv2570-like"/>
</dbReference>
<dbReference type="EMBL" id="LZDD01000001">
    <property type="protein sequence ID" value="OJF72015.1"/>
    <property type="molecule type" value="Genomic_DNA"/>
</dbReference>
<dbReference type="Proteomes" id="UP000182015">
    <property type="component" value="Unassembled WGS sequence"/>
</dbReference>
<dbReference type="InterPro" id="IPR015947">
    <property type="entry name" value="PUA-like_sf"/>
</dbReference>
<reference evidence="2" key="1">
    <citation type="submission" date="2016-06" db="EMBL/GenBank/DDBJ databases">
        <authorList>
            <person name="de Vries S.P.W."/>
            <person name="Hadjirin N.F."/>
            <person name="Lay E.M."/>
            <person name="Zadoks R.N."/>
            <person name="Peacock S.J."/>
            <person name="Parkhill J."/>
            <person name="Grant A.J."/>
            <person name="Mcdougall S."/>
            <person name="Holmes M.A."/>
        </authorList>
    </citation>
    <scope>NUCLEOTIDE SEQUENCE [LARGE SCALE GENOMIC DNA]</scope>
    <source>
        <strain evidence="2">NZ1587</strain>
    </source>
</reference>
<dbReference type="InterPro" id="IPR038056">
    <property type="entry name" value="YjbR-like_sf"/>
</dbReference>
<keyword evidence="2" id="KW-1185">Reference proteome</keyword>
<name>A0A1L8MMX2_9STRE</name>
<dbReference type="PANTHER" id="PTHR35145:SF1">
    <property type="entry name" value="CYTOPLASMIC PROTEIN"/>
    <property type="match status" value="1"/>
</dbReference>
<comment type="caution">
    <text evidence="1">The sequence shown here is derived from an EMBL/GenBank/DDBJ whole genome shotgun (WGS) entry which is preliminary data.</text>
</comment>
<evidence type="ECO:0000313" key="1">
    <source>
        <dbReference type="EMBL" id="OJF72015.1"/>
    </source>
</evidence>
<gene>
    <name evidence="1" type="ORF">A9Q68_00285</name>
</gene>
<dbReference type="SUPFAM" id="SSF88697">
    <property type="entry name" value="PUA domain-like"/>
    <property type="match status" value="1"/>
</dbReference>
<dbReference type="InterPro" id="IPR007351">
    <property type="entry name" value="YjbR"/>
</dbReference>
<dbReference type="Pfam" id="PF04237">
    <property type="entry name" value="YjbR"/>
    <property type="match status" value="1"/>
</dbReference>
<accession>A0A1L8MMX2</accession>
<dbReference type="AlphaFoldDB" id="A0A1L8MMX2"/>
<dbReference type="PANTHER" id="PTHR35145">
    <property type="entry name" value="CYTOPLASMIC PROTEIN-RELATED"/>
    <property type="match status" value="1"/>
</dbReference>
<dbReference type="STRING" id="1856638.A9Q68_00285"/>
<protein>
    <submittedName>
        <fullName evidence="1">MmcQ family protein</fullName>
    </submittedName>
</protein>
<dbReference type="OrthoDB" id="9789813at2"/>
<evidence type="ECO:0000313" key="2">
    <source>
        <dbReference type="Proteomes" id="UP000182015"/>
    </source>
</evidence>
<proteinExistence type="predicted"/>
<dbReference type="Gene3D" id="3.90.1150.30">
    <property type="match status" value="1"/>
</dbReference>
<dbReference type="SUPFAM" id="SSF142906">
    <property type="entry name" value="YjbR-like"/>
    <property type="match status" value="1"/>
</dbReference>
<sequence>MSIEESVFKRKVLNKDKLEAFGFLKKSDQSYDYQTKIMDGSFLVQVSIDARGNLSSRVLDLDMDEEYLAIHLEKTVSSYVRQVQAAYRQVLEEIAVACYSHLPFISDQMNRLHARLQGEFGDLLDQPFEKHPDYQSYRVAGKWYALIYPLDLDKLEGIEDKYKGQRAEVVNLKVKPAQLDALLGLEGIYPAYHMSKKSWVTLILDDTLSDSAVLDLLLGSRALVAPAILPNPNGPDYWVIPANLKYYDIDSEFAADPEILWTQKASIKAGDYVFIYITAPTKALRYACRVVEANIPNRGYRDRDGIETLMKLQLLQHYEDHLLPLDMLQEQGLKSVRGPRRLPPQLVAFLQEKGYFKE</sequence>